<accession>A0A7Y0E0F8</accession>
<evidence type="ECO:0000256" key="8">
    <source>
        <dbReference type="ARBA" id="ARBA00022840"/>
    </source>
</evidence>
<evidence type="ECO:0000256" key="2">
    <source>
        <dbReference type="ARBA" id="ARBA00007599"/>
    </source>
</evidence>
<evidence type="ECO:0000256" key="6">
    <source>
        <dbReference type="ARBA" id="ARBA00022723"/>
    </source>
</evidence>
<comment type="subcellular location">
    <subcellularLocation>
        <location evidence="1">Cytoplasm</location>
    </subcellularLocation>
</comment>
<dbReference type="GO" id="GO:0002949">
    <property type="term" value="P:tRNA threonylcarbamoyladenosine modification"/>
    <property type="evidence" value="ECO:0007669"/>
    <property type="project" value="InterPro"/>
</dbReference>
<dbReference type="PANTHER" id="PTHR33540">
    <property type="entry name" value="TRNA THREONYLCARBAMOYLADENOSINE BIOSYNTHESIS PROTEIN TSAE"/>
    <property type="match status" value="1"/>
</dbReference>
<dbReference type="InterPro" id="IPR027417">
    <property type="entry name" value="P-loop_NTPase"/>
</dbReference>
<dbReference type="GO" id="GO:0016740">
    <property type="term" value="F:transferase activity"/>
    <property type="evidence" value="ECO:0007669"/>
    <property type="project" value="UniProtKB-KW"/>
</dbReference>
<keyword evidence="7" id="KW-0547">Nucleotide-binding</keyword>
<dbReference type="EMBL" id="JABBNT010000003">
    <property type="protein sequence ID" value="NMM44939.1"/>
    <property type="molecule type" value="Genomic_DNA"/>
</dbReference>
<dbReference type="InterPro" id="IPR003442">
    <property type="entry name" value="T6A_TsaE"/>
</dbReference>
<gene>
    <name evidence="11" type="primary">tsaE</name>
    <name evidence="11" type="ORF">HH303_10655</name>
</gene>
<keyword evidence="11" id="KW-0808">Transferase</keyword>
<evidence type="ECO:0000313" key="11">
    <source>
        <dbReference type="EMBL" id="NMM44939.1"/>
    </source>
</evidence>
<evidence type="ECO:0000313" key="12">
    <source>
        <dbReference type="Proteomes" id="UP000539372"/>
    </source>
</evidence>
<protein>
    <recommendedName>
        <fullName evidence="3">tRNA threonylcarbamoyladenosine biosynthesis protein TsaE</fullName>
    </recommendedName>
    <alternativeName>
        <fullName evidence="10">t(6)A37 threonylcarbamoyladenosine biosynthesis protein TsaE</fullName>
    </alternativeName>
</protein>
<evidence type="ECO:0000256" key="1">
    <source>
        <dbReference type="ARBA" id="ARBA00004496"/>
    </source>
</evidence>
<dbReference type="NCBIfam" id="TIGR00150">
    <property type="entry name" value="T6A_YjeE"/>
    <property type="match status" value="1"/>
</dbReference>
<comment type="similarity">
    <text evidence="2">Belongs to the TsaE family.</text>
</comment>
<dbReference type="PANTHER" id="PTHR33540:SF2">
    <property type="entry name" value="TRNA THREONYLCARBAMOYLADENOSINE BIOSYNTHESIS PROTEIN TSAE"/>
    <property type="match status" value="1"/>
</dbReference>
<keyword evidence="5" id="KW-0819">tRNA processing</keyword>
<dbReference type="GO" id="GO:0005737">
    <property type="term" value="C:cytoplasm"/>
    <property type="evidence" value="ECO:0007669"/>
    <property type="project" value="UniProtKB-SubCell"/>
</dbReference>
<evidence type="ECO:0000256" key="9">
    <source>
        <dbReference type="ARBA" id="ARBA00022842"/>
    </source>
</evidence>
<name>A0A7Y0E0F8_9PROT</name>
<keyword evidence="6" id="KW-0479">Metal-binding</keyword>
<sequence length="153" mass="16740">MTELSIDLPDPAATDRLGAAIGHALRMGDVVALHGDLGAGKSALSRAAIRARLGDLEAEVPSPTFTLIQTYETYDLEIWHVDLYRLDSSADAFELGLDEAFAMAACLIEWPERLGGDLPADALRIDIAHNGDGRRATVRIPKSWRDRTRIFNL</sequence>
<dbReference type="AlphaFoldDB" id="A0A7Y0E0F8"/>
<evidence type="ECO:0000256" key="4">
    <source>
        <dbReference type="ARBA" id="ARBA00022490"/>
    </source>
</evidence>
<organism evidence="11 12">
    <name type="scientific">Pacificispira spongiicola</name>
    <dbReference type="NCBI Taxonomy" id="2729598"/>
    <lineage>
        <taxon>Bacteria</taxon>
        <taxon>Pseudomonadati</taxon>
        <taxon>Pseudomonadota</taxon>
        <taxon>Alphaproteobacteria</taxon>
        <taxon>Rhodospirillales</taxon>
        <taxon>Rhodospirillaceae</taxon>
        <taxon>Pacificispira</taxon>
    </lineage>
</organism>
<dbReference type="Pfam" id="PF02367">
    <property type="entry name" value="TsaE"/>
    <property type="match status" value="1"/>
</dbReference>
<evidence type="ECO:0000256" key="10">
    <source>
        <dbReference type="ARBA" id="ARBA00032441"/>
    </source>
</evidence>
<evidence type="ECO:0000256" key="5">
    <source>
        <dbReference type="ARBA" id="ARBA00022694"/>
    </source>
</evidence>
<keyword evidence="8" id="KW-0067">ATP-binding</keyword>
<keyword evidence="9" id="KW-0460">Magnesium</keyword>
<evidence type="ECO:0000256" key="3">
    <source>
        <dbReference type="ARBA" id="ARBA00019010"/>
    </source>
</evidence>
<dbReference type="GO" id="GO:0046872">
    <property type="term" value="F:metal ion binding"/>
    <property type="evidence" value="ECO:0007669"/>
    <property type="project" value="UniProtKB-KW"/>
</dbReference>
<comment type="caution">
    <text evidence="11">The sequence shown here is derived from an EMBL/GenBank/DDBJ whole genome shotgun (WGS) entry which is preliminary data.</text>
</comment>
<reference evidence="11 12" key="1">
    <citation type="submission" date="2020-04" db="EMBL/GenBank/DDBJ databases">
        <title>Rhodospirillaceae bacterium KN72 isolated from deep sea.</title>
        <authorList>
            <person name="Zhang D.-C."/>
        </authorList>
    </citation>
    <scope>NUCLEOTIDE SEQUENCE [LARGE SCALE GENOMIC DNA]</scope>
    <source>
        <strain evidence="11 12">KN72</strain>
    </source>
</reference>
<keyword evidence="4" id="KW-0963">Cytoplasm</keyword>
<dbReference type="Gene3D" id="3.40.50.300">
    <property type="entry name" value="P-loop containing nucleotide triphosphate hydrolases"/>
    <property type="match status" value="1"/>
</dbReference>
<keyword evidence="12" id="KW-1185">Reference proteome</keyword>
<proteinExistence type="inferred from homology"/>
<evidence type="ECO:0000256" key="7">
    <source>
        <dbReference type="ARBA" id="ARBA00022741"/>
    </source>
</evidence>
<dbReference type="Proteomes" id="UP000539372">
    <property type="component" value="Unassembled WGS sequence"/>
</dbReference>
<dbReference type="SUPFAM" id="SSF52540">
    <property type="entry name" value="P-loop containing nucleoside triphosphate hydrolases"/>
    <property type="match status" value="1"/>
</dbReference>
<dbReference type="GO" id="GO:0005524">
    <property type="term" value="F:ATP binding"/>
    <property type="evidence" value="ECO:0007669"/>
    <property type="project" value="UniProtKB-KW"/>
</dbReference>